<proteinExistence type="predicted"/>
<dbReference type="Pfam" id="PF04055">
    <property type="entry name" value="Radical_SAM"/>
    <property type="match status" value="1"/>
</dbReference>
<dbReference type="InterPro" id="IPR006638">
    <property type="entry name" value="Elp3/MiaA/NifB-like_rSAM"/>
</dbReference>
<dbReference type="Gene3D" id="3.80.30.20">
    <property type="entry name" value="tm_1862 like domain"/>
    <property type="match status" value="1"/>
</dbReference>
<dbReference type="GO" id="GO:0003824">
    <property type="term" value="F:catalytic activity"/>
    <property type="evidence" value="ECO:0007669"/>
    <property type="project" value="InterPro"/>
</dbReference>
<dbReference type="AlphaFoldDB" id="A0A7X9XAB5"/>
<dbReference type="SUPFAM" id="SSF102114">
    <property type="entry name" value="Radical SAM enzymes"/>
    <property type="match status" value="1"/>
</dbReference>
<dbReference type="NCBIfam" id="NF006067">
    <property type="entry name" value="PRK08208.1"/>
    <property type="match status" value="1"/>
</dbReference>
<dbReference type="InterPro" id="IPR058240">
    <property type="entry name" value="rSAM_sf"/>
</dbReference>
<dbReference type="EMBL" id="JABANE010000041">
    <property type="protein sequence ID" value="NME69449.1"/>
    <property type="molecule type" value="Genomic_DNA"/>
</dbReference>
<gene>
    <name evidence="2" type="ORF">HHU12_15845</name>
</gene>
<evidence type="ECO:0000259" key="1">
    <source>
        <dbReference type="PROSITE" id="PS51918"/>
    </source>
</evidence>
<dbReference type="CDD" id="cd01335">
    <property type="entry name" value="Radical_SAM"/>
    <property type="match status" value="1"/>
</dbReference>
<keyword evidence="3" id="KW-1185">Reference proteome</keyword>
<dbReference type="SMART" id="SM00729">
    <property type="entry name" value="Elp3"/>
    <property type="match status" value="1"/>
</dbReference>
<protein>
    <submittedName>
        <fullName evidence="2">Coproporphyrinogen III oxidase family protein</fullName>
    </submittedName>
</protein>
<dbReference type="SFLD" id="SFLDG01065">
    <property type="entry name" value="anaerobic_coproporphyrinogen-I"/>
    <property type="match status" value="1"/>
</dbReference>
<dbReference type="RefSeq" id="WP_169657724.1">
    <property type="nucleotide sequence ID" value="NZ_JABANE010000041.1"/>
</dbReference>
<dbReference type="InterPro" id="IPR034505">
    <property type="entry name" value="Coproporphyrinogen-III_oxidase"/>
</dbReference>
<dbReference type="PANTHER" id="PTHR13932">
    <property type="entry name" value="COPROPORPHYRINIGEN III OXIDASE"/>
    <property type="match status" value="1"/>
</dbReference>
<name>A0A7X9XAB5_9BACT</name>
<evidence type="ECO:0000313" key="3">
    <source>
        <dbReference type="Proteomes" id="UP000576082"/>
    </source>
</evidence>
<dbReference type="SFLD" id="SFLDS00029">
    <property type="entry name" value="Radical_SAM"/>
    <property type="match status" value="1"/>
</dbReference>
<dbReference type="GO" id="GO:0051539">
    <property type="term" value="F:4 iron, 4 sulfur cluster binding"/>
    <property type="evidence" value="ECO:0007669"/>
    <property type="project" value="TreeGrafter"/>
</dbReference>
<feature type="domain" description="Radical SAM core" evidence="1">
    <location>
        <begin position="40"/>
        <end position="277"/>
    </location>
</feature>
<dbReference type="SFLD" id="SFLDG01082">
    <property type="entry name" value="B12-binding_domain_containing"/>
    <property type="match status" value="1"/>
</dbReference>
<sequence>MNLNEYINQSYYHSYAYSYPHKMAYRTFDKPLTLKDVWKEESKRNVFLYLHLPFCEMRCGFCNLFTIANPKSDMHQAFLSAFSRQVKAIKEELGDIHFANFAFGGGTPSYLSADELNVVLSTLNSSLALNTHTVNSAIEVSPKTITSDKIQLLKENGFFRVSMGVQSFIEEEVKAMGRPQKVEEVTRAIRDLKEANFPLLNLDLIYGTENQTSESWQYTLDQMLEVNPEEVFLYPLYVRPLTGLGLKEKEWDDFRMKLYLQARDFLMENGYEQVTMRQFKRKDAPSFAHKDYKSQENAMLSLGVGARSYTKKLHYSSDYAVGRSSIKNIINHYNTSSKEDFKKINYGIQLNLEEEKRRYFIKSFCEGTGLSIKAYQNYFHSSVFEDFKSEIDEMNALQLIDITSTSIKLNLKGRTLEDVIGPWLYSDAIKASIQKFELV</sequence>
<dbReference type="PANTHER" id="PTHR13932:SF5">
    <property type="entry name" value="RADICAL S-ADENOSYL METHIONINE DOMAIN-CONTAINING PROTEIN 1, MITOCHONDRIAL"/>
    <property type="match status" value="1"/>
</dbReference>
<dbReference type="InterPro" id="IPR023404">
    <property type="entry name" value="rSAM_horseshoe"/>
</dbReference>
<comment type="caution">
    <text evidence="2">The sequence shown here is derived from an EMBL/GenBank/DDBJ whole genome shotgun (WGS) entry which is preliminary data.</text>
</comment>
<dbReference type="GO" id="GO:0006779">
    <property type="term" value="P:porphyrin-containing compound biosynthetic process"/>
    <property type="evidence" value="ECO:0007669"/>
    <property type="project" value="TreeGrafter"/>
</dbReference>
<reference evidence="2 3" key="1">
    <citation type="submission" date="2020-04" db="EMBL/GenBank/DDBJ databases">
        <title>Flammeovirga sp. SR4, a novel species isolated from seawater.</title>
        <authorList>
            <person name="Wang X."/>
        </authorList>
    </citation>
    <scope>NUCLEOTIDE SEQUENCE [LARGE SCALE GENOMIC DNA]</scope>
    <source>
        <strain evidence="2 3">ATCC 23126</strain>
    </source>
</reference>
<dbReference type="PROSITE" id="PS51918">
    <property type="entry name" value="RADICAL_SAM"/>
    <property type="match status" value="1"/>
</dbReference>
<dbReference type="GO" id="GO:0005737">
    <property type="term" value="C:cytoplasm"/>
    <property type="evidence" value="ECO:0007669"/>
    <property type="project" value="TreeGrafter"/>
</dbReference>
<evidence type="ECO:0000313" key="2">
    <source>
        <dbReference type="EMBL" id="NME69449.1"/>
    </source>
</evidence>
<accession>A0A7X9XAB5</accession>
<organism evidence="2 3">
    <name type="scientific">Flammeovirga aprica JL-4</name>
    <dbReference type="NCBI Taxonomy" id="694437"/>
    <lineage>
        <taxon>Bacteria</taxon>
        <taxon>Pseudomonadati</taxon>
        <taxon>Bacteroidota</taxon>
        <taxon>Cytophagia</taxon>
        <taxon>Cytophagales</taxon>
        <taxon>Flammeovirgaceae</taxon>
        <taxon>Flammeovirga</taxon>
    </lineage>
</organism>
<dbReference type="InterPro" id="IPR007197">
    <property type="entry name" value="rSAM"/>
</dbReference>
<dbReference type="Proteomes" id="UP000576082">
    <property type="component" value="Unassembled WGS sequence"/>
</dbReference>